<accession>A0AAD8YYL7</accession>
<protein>
    <submittedName>
        <fullName evidence="1">Uncharacterized protein</fullName>
    </submittedName>
</protein>
<keyword evidence="2" id="KW-1185">Reference proteome</keyword>
<feature type="non-terminal residue" evidence="1">
    <location>
        <position position="1"/>
    </location>
</feature>
<dbReference type="Proteomes" id="UP001239994">
    <property type="component" value="Unassembled WGS sequence"/>
</dbReference>
<sequence length="179" mass="19587">KHKSTRGHLYILVKSNLCVRVRVLVERPGPFFLFGVITRAGQQEEACVTHGGAGQRVPLPLRPPVESAALHLLACQGTANRLVGGAQQMRMSFPSSSQLKQEAASVIISLSASLFDTFPPSSPLSDDRPLNRKDHSEGDKMLIECVASGSVLSSYRSTSLHLEIIAKVKRDIRKRWCGK</sequence>
<gene>
    <name evidence="1" type="ORF">P4O66_015343</name>
</gene>
<feature type="non-terminal residue" evidence="1">
    <location>
        <position position="179"/>
    </location>
</feature>
<name>A0AAD8YYL7_9TELE</name>
<dbReference type="AlphaFoldDB" id="A0AAD8YYL7"/>
<organism evidence="1 2">
    <name type="scientific">Electrophorus voltai</name>
    <dbReference type="NCBI Taxonomy" id="2609070"/>
    <lineage>
        <taxon>Eukaryota</taxon>
        <taxon>Metazoa</taxon>
        <taxon>Chordata</taxon>
        <taxon>Craniata</taxon>
        <taxon>Vertebrata</taxon>
        <taxon>Euteleostomi</taxon>
        <taxon>Actinopterygii</taxon>
        <taxon>Neopterygii</taxon>
        <taxon>Teleostei</taxon>
        <taxon>Ostariophysi</taxon>
        <taxon>Gymnotiformes</taxon>
        <taxon>Gymnotoidei</taxon>
        <taxon>Gymnotidae</taxon>
        <taxon>Electrophorus</taxon>
    </lineage>
</organism>
<comment type="caution">
    <text evidence="1">The sequence shown here is derived from an EMBL/GenBank/DDBJ whole genome shotgun (WGS) entry which is preliminary data.</text>
</comment>
<evidence type="ECO:0000313" key="2">
    <source>
        <dbReference type="Proteomes" id="UP001239994"/>
    </source>
</evidence>
<reference evidence="1" key="1">
    <citation type="submission" date="2023-03" db="EMBL/GenBank/DDBJ databases">
        <title>Electrophorus voltai genome.</title>
        <authorList>
            <person name="Bian C."/>
        </authorList>
    </citation>
    <scope>NUCLEOTIDE SEQUENCE</scope>
    <source>
        <strain evidence="1">CB-2022</strain>
        <tissue evidence="1">Muscle</tissue>
    </source>
</reference>
<dbReference type="EMBL" id="JAROKS010000022">
    <property type="protein sequence ID" value="KAK1789412.1"/>
    <property type="molecule type" value="Genomic_DNA"/>
</dbReference>
<evidence type="ECO:0000313" key="1">
    <source>
        <dbReference type="EMBL" id="KAK1789412.1"/>
    </source>
</evidence>
<proteinExistence type="predicted"/>